<dbReference type="EMBL" id="JAWWNJ010000244">
    <property type="protein sequence ID" value="KAK6967074.1"/>
    <property type="molecule type" value="Genomic_DNA"/>
</dbReference>
<dbReference type="PROSITE" id="PS00086">
    <property type="entry name" value="CYTOCHROME_P450"/>
    <property type="match status" value="1"/>
</dbReference>
<evidence type="ECO:0000256" key="1">
    <source>
        <dbReference type="ARBA" id="ARBA00001971"/>
    </source>
</evidence>
<dbReference type="Pfam" id="PF00067">
    <property type="entry name" value="p450"/>
    <property type="match status" value="1"/>
</dbReference>
<evidence type="ECO:0000256" key="6">
    <source>
        <dbReference type="PIRSR" id="PIRSR602403-1"/>
    </source>
</evidence>
<evidence type="ECO:0000313" key="8">
    <source>
        <dbReference type="EMBL" id="KAK6967074.1"/>
    </source>
</evidence>
<dbReference type="Gene3D" id="1.10.630.10">
    <property type="entry name" value="Cytochrome P450"/>
    <property type="match status" value="1"/>
</dbReference>
<evidence type="ECO:0000256" key="3">
    <source>
        <dbReference type="ARBA" id="ARBA00022723"/>
    </source>
</evidence>
<comment type="similarity">
    <text evidence="2 7">Belongs to the cytochrome P450 family.</text>
</comment>
<keyword evidence="7" id="KW-0503">Monooxygenase</keyword>
<keyword evidence="3 6" id="KW-0479">Metal-binding</keyword>
<name>A0AAV9Z1A0_9AGAR</name>
<dbReference type="InterPro" id="IPR017972">
    <property type="entry name" value="Cyt_P450_CS"/>
</dbReference>
<dbReference type="Proteomes" id="UP001362999">
    <property type="component" value="Unassembled WGS sequence"/>
</dbReference>
<feature type="binding site" description="axial binding residue" evidence="6">
    <location>
        <position position="464"/>
    </location>
    <ligand>
        <name>heme</name>
        <dbReference type="ChEBI" id="CHEBI:30413"/>
    </ligand>
    <ligandPart>
        <name>Fe</name>
        <dbReference type="ChEBI" id="CHEBI:18248"/>
    </ligandPart>
</feature>
<dbReference type="PRINTS" id="PR00465">
    <property type="entry name" value="EP450IV"/>
</dbReference>
<gene>
    <name evidence="8" type="ORF">R3P38DRAFT_837119</name>
</gene>
<dbReference type="InterPro" id="IPR002403">
    <property type="entry name" value="Cyt_P450_E_grp-IV"/>
</dbReference>
<proteinExistence type="inferred from homology"/>
<comment type="caution">
    <text evidence="8">The sequence shown here is derived from an EMBL/GenBank/DDBJ whole genome shotgun (WGS) entry which is preliminary data.</text>
</comment>
<protein>
    <submittedName>
        <fullName evidence="8">Cytochrome P450</fullName>
    </submittedName>
</protein>
<keyword evidence="6 7" id="KW-0349">Heme</keyword>
<evidence type="ECO:0000256" key="7">
    <source>
        <dbReference type="RuleBase" id="RU000461"/>
    </source>
</evidence>
<accession>A0AAV9Z1A0</accession>
<organism evidence="8 9">
    <name type="scientific">Favolaschia claudopus</name>
    <dbReference type="NCBI Taxonomy" id="2862362"/>
    <lineage>
        <taxon>Eukaryota</taxon>
        <taxon>Fungi</taxon>
        <taxon>Dikarya</taxon>
        <taxon>Basidiomycota</taxon>
        <taxon>Agaricomycotina</taxon>
        <taxon>Agaricomycetes</taxon>
        <taxon>Agaricomycetidae</taxon>
        <taxon>Agaricales</taxon>
        <taxon>Marasmiineae</taxon>
        <taxon>Mycenaceae</taxon>
        <taxon>Favolaschia</taxon>
    </lineage>
</organism>
<dbReference type="CDD" id="cd11041">
    <property type="entry name" value="CYP503A1-like"/>
    <property type="match status" value="1"/>
</dbReference>
<dbReference type="GO" id="GO:0016705">
    <property type="term" value="F:oxidoreductase activity, acting on paired donors, with incorporation or reduction of molecular oxygen"/>
    <property type="evidence" value="ECO:0007669"/>
    <property type="project" value="InterPro"/>
</dbReference>
<dbReference type="GO" id="GO:0005506">
    <property type="term" value="F:iron ion binding"/>
    <property type="evidence" value="ECO:0007669"/>
    <property type="project" value="InterPro"/>
</dbReference>
<comment type="cofactor">
    <cofactor evidence="1 6">
        <name>heme</name>
        <dbReference type="ChEBI" id="CHEBI:30413"/>
    </cofactor>
</comment>
<reference evidence="8 9" key="1">
    <citation type="journal article" date="2024" name="J Genomics">
        <title>Draft genome sequencing and assembly of Favolaschia claudopus CIRM-BRFM 2984 isolated from oak limbs.</title>
        <authorList>
            <person name="Navarro D."/>
            <person name="Drula E."/>
            <person name="Chaduli D."/>
            <person name="Cazenave R."/>
            <person name="Ahrendt S."/>
            <person name="Wang J."/>
            <person name="Lipzen A."/>
            <person name="Daum C."/>
            <person name="Barry K."/>
            <person name="Grigoriev I.V."/>
            <person name="Favel A."/>
            <person name="Rosso M.N."/>
            <person name="Martin F."/>
        </authorList>
    </citation>
    <scope>NUCLEOTIDE SEQUENCE [LARGE SCALE GENOMIC DNA]</scope>
    <source>
        <strain evidence="8 9">CIRM-BRFM 2984</strain>
    </source>
</reference>
<dbReference type="PANTHER" id="PTHR46206">
    <property type="entry name" value="CYTOCHROME P450"/>
    <property type="match status" value="1"/>
</dbReference>
<keyword evidence="9" id="KW-1185">Reference proteome</keyword>
<dbReference type="AlphaFoldDB" id="A0AAV9Z1A0"/>
<dbReference type="InterPro" id="IPR036396">
    <property type="entry name" value="Cyt_P450_sf"/>
</dbReference>
<keyword evidence="5 6" id="KW-0408">Iron</keyword>
<dbReference type="InterPro" id="IPR001128">
    <property type="entry name" value="Cyt_P450"/>
</dbReference>
<evidence type="ECO:0000313" key="9">
    <source>
        <dbReference type="Proteomes" id="UP001362999"/>
    </source>
</evidence>
<dbReference type="GO" id="GO:0020037">
    <property type="term" value="F:heme binding"/>
    <property type="evidence" value="ECO:0007669"/>
    <property type="project" value="InterPro"/>
</dbReference>
<evidence type="ECO:0000256" key="4">
    <source>
        <dbReference type="ARBA" id="ARBA00023002"/>
    </source>
</evidence>
<evidence type="ECO:0000256" key="5">
    <source>
        <dbReference type="ARBA" id="ARBA00023004"/>
    </source>
</evidence>
<sequence>MSSLELQPVFQYGIIALIVYALLRNALSNRQHDPSIPTLGSTNFLASYLDALRFLLRAPDLVQQGYNLNPQGIFRQARLYRWEYVVCGSQFVKEVGNAAENELSFHEGLEDVLQSRITMGRGITENPYHIITIKNNLTRNLHARFPDVRDEIVSAFDDVLHLQGDEWKAITALPAVMDIVARASNRLFVGLPLCRDKTYLDNNVRHTIDIIKSAAIISLFPEPWRPYVGPWISSRERSNVRASKFLRPLLEERLAKECELGRNWEGKPNDFISWLLETAQDEDRTVEYLSLRILATNMGALHTSSMAFTHACFDLTTHPEHFFPMREEAERVVQAEGWTKFALDSMVLIDSFFRESQRLNPAGPLIMQRRVVSPTGFCFSDGTVLPQGAFLSVASKAAHYNPGNHEDLTTFDGFRFARERAEHRKKSKTAFVAEDSSNIDSVFKRHMVSVAPDHLPFGTGKHACPGRFFAAIELKAMMAHLVINYDIKADAFDAGGVPIRPADLVFGPYVSPNPKAKMWVRKRQLQNA</sequence>
<dbReference type="GO" id="GO:0004497">
    <property type="term" value="F:monooxygenase activity"/>
    <property type="evidence" value="ECO:0007669"/>
    <property type="project" value="UniProtKB-KW"/>
</dbReference>
<keyword evidence="4 7" id="KW-0560">Oxidoreductase</keyword>
<dbReference type="SUPFAM" id="SSF48264">
    <property type="entry name" value="Cytochrome P450"/>
    <property type="match status" value="1"/>
</dbReference>
<evidence type="ECO:0000256" key="2">
    <source>
        <dbReference type="ARBA" id="ARBA00010617"/>
    </source>
</evidence>